<proteinExistence type="predicted"/>
<reference evidence="1" key="1">
    <citation type="submission" date="2020-03" db="EMBL/GenBank/DDBJ databases">
        <title>The deep terrestrial virosphere.</title>
        <authorList>
            <person name="Holmfeldt K."/>
            <person name="Nilsson E."/>
            <person name="Simone D."/>
            <person name="Lopez-Fernandez M."/>
            <person name="Wu X."/>
            <person name="de Brujin I."/>
            <person name="Lundin D."/>
            <person name="Andersson A."/>
            <person name="Bertilsson S."/>
            <person name="Dopson M."/>
        </authorList>
    </citation>
    <scope>NUCLEOTIDE SEQUENCE</scope>
    <source>
        <strain evidence="1">MM415B02643</strain>
    </source>
</reference>
<dbReference type="EMBL" id="MT142813">
    <property type="protein sequence ID" value="QJA88944.1"/>
    <property type="molecule type" value="Genomic_DNA"/>
</dbReference>
<dbReference type="AlphaFoldDB" id="A0A6M3L661"/>
<protein>
    <submittedName>
        <fullName evidence="1">Putative tail protein</fullName>
    </submittedName>
</protein>
<name>A0A6M3L661_9ZZZZ</name>
<organism evidence="1">
    <name type="scientific">viral metagenome</name>
    <dbReference type="NCBI Taxonomy" id="1070528"/>
    <lineage>
        <taxon>unclassified sequences</taxon>
        <taxon>metagenomes</taxon>
        <taxon>organismal metagenomes</taxon>
    </lineage>
</organism>
<accession>A0A6M3L661</accession>
<gene>
    <name evidence="1" type="ORF">MM415B02643_0011</name>
</gene>
<evidence type="ECO:0000313" key="1">
    <source>
        <dbReference type="EMBL" id="QJA88944.1"/>
    </source>
</evidence>
<sequence length="937" mass="95568">MAIEAYRGINVQTPDPTGAGGLRLQANQKILADRTYHLEFASAPTADDDAANTGGRGIARVGTRATDTATGLVWLCVDDTTGAASWVVIAGADAVADTASTTCYVGLFEAATGSIPPKTDGGLTYNAATGVLTATGFAGPLTGAVTGNVTGNATGSSGSCTGNAATATALATGRTIGGVSFDGTANIVPGTITVADTADTTCSVALFESATGDLGPKSDAGLTYNAGTGVLTATGFSGPLTGDVTGNCSGTAATVTGATQSAITLLGTQTQLNADNLRLDGNTLSSQNTNGNISLTPNGTGGVVVGGASFIDDFPTIEMVKTITETSASSHGITDSNTINSGRSYASFSTEATIVANAGLDYSAMHMAMFQANASYANAGNIATIYGFTNTFINNGGNVGTFYGARVNNPAGTGTYTNKYGFYSDVISGATTNNWQFFAAGTTGKSYIGGRLGINCDATLFPVSLTVDAMGTGGQKAVVVRNNVNDAEIFQMWSDATGDGQLYILDSAGNADAIISADSNGSTFKNPVAIAADSTPLRFGEVATDYTIQWNGSDAVHTITAGDFVFTGGNVGINTTATSGLLHVQQSIAANAGIFLDCTQAADWTRNILFRAKTDGAGAQYRNYTCWQDPEGNDEWLMGHNGAGSFILFNVDDSVHAMESHQSADGGGLKLNATGAGGVLFNSEADANTSIAGVKIYTGGLTPAEWIRMTPAEGFKILQQADSIGMRLFGYDDKVGSTFDIEIDSFGQAIQQATGTLVLSAGGSVQLQAATGASGDMYFDAGDTINFRDRDNANAIMLQIAPGSSYFIGNLGFGGETTPLAPVHILSNASHKALYLEENSGSEYWEAGINAAGDLIFYDTGVPVITCEDGTGVVELGTALKLGERSADPAEPAEGKCVIWMSDGTGKGDDGDVLIASKAGGVTKWGTLFDHSAGAAW</sequence>